<accession>E0STR3</accession>
<dbReference type="HOGENOM" id="CLU_181373_1_0_2"/>
<dbReference type="KEGG" id="iag:Igag_0862"/>
<name>E0STR3_IGNAA</name>
<dbReference type="Proteomes" id="UP000001304">
    <property type="component" value="Chromosome"/>
</dbReference>
<sequence>MNSSLFERVSERLGIEEELLVKRALDAYISSKLREIELEEDHIMERYGVSSFEDFKKRFEQGELENVKRSVIEVEDDYFKLGSLSDSEEMRN</sequence>
<evidence type="ECO:0000313" key="1">
    <source>
        <dbReference type="EMBL" id="ADM27679.1"/>
    </source>
</evidence>
<proteinExistence type="predicted"/>
<dbReference type="EMBL" id="CP002098">
    <property type="protein sequence ID" value="ADM27679.1"/>
    <property type="molecule type" value="Genomic_DNA"/>
</dbReference>
<gene>
    <name evidence="1" type="ordered locus">Igag_0862</name>
</gene>
<dbReference type="BioCyc" id="IAGG583356:GHAH-845-MONOMER"/>
<organism evidence="1 2">
    <name type="scientific">Ignisphaera aggregans (strain DSM 17230 / JCM 13409 / AQ1.S1)</name>
    <dbReference type="NCBI Taxonomy" id="583356"/>
    <lineage>
        <taxon>Archaea</taxon>
        <taxon>Thermoproteota</taxon>
        <taxon>Thermoprotei</taxon>
        <taxon>Desulfurococcales</taxon>
        <taxon>Desulfurococcaceae</taxon>
        <taxon>Ignisphaera</taxon>
    </lineage>
</organism>
<dbReference type="AlphaFoldDB" id="E0STR3"/>
<protein>
    <submittedName>
        <fullName evidence="1">Uncharacterized protein</fullName>
    </submittedName>
</protein>
<evidence type="ECO:0000313" key="2">
    <source>
        <dbReference type="Proteomes" id="UP000001304"/>
    </source>
</evidence>
<reference evidence="1 2" key="1">
    <citation type="journal article" date="2010" name="Stand. Genomic Sci.">
        <title>Complete genome sequence of Ignisphaera aggregans type strain (AQ1.S1).</title>
        <authorList>
            <person name="Goker M."/>
            <person name="Held B."/>
            <person name="Lapidus A."/>
            <person name="Nolan M."/>
            <person name="Spring S."/>
            <person name="Yasawong M."/>
            <person name="Lucas S."/>
            <person name="Glavina Del Rio T."/>
            <person name="Tice H."/>
            <person name="Cheng J.F."/>
            <person name="Goodwin L."/>
            <person name="Tapia R."/>
            <person name="Pitluck S."/>
            <person name="Liolios K."/>
            <person name="Ivanova N."/>
            <person name="Mavromatis K."/>
            <person name="Mikhailova N."/>
            <person name="Pati A."/>
            <person name="Chen A."/>
            <person name="Palaniappan K."/>
            <person name="Brambilla E."/>
            <person name="Land M."/>
            <person name="Hauser L."/>
            <person name="Chang Y.J."/>
            <person name="Jeffries C.D."/>
            <person name="Brettin T."/>
            <person name="Detter J.C."/>
            <person name="Han C."/>
            <person name="Rohde M."/>
            <person name="Sikorski J."/>
            <person name="Woyke T."/>
            <person name="Bristow J."/>
            <person name="Eisen J.A."/>
            <person name="Markowitz V."/>
            <person name="Hugenholtz P."/>
            <person name="Kyrpides N.C."/>
            <person name="Klenk H.P."/>
        </authorList>
    </citation>
    <scope>NUCLEOTIDE SEQUENCE [LARGE SCALE GENOMIC DNA]</scope>
    <source>
        <strain evidence="2">DSM 17230 / JCM 13409 / AQ1.S1</strain>
    </source>
</reference>
<keyword evidence="2" id="KW-1185">Reference proteome</keyword>
<dbReference type="STRING" id="583356.Igag_0862"/>